<proteinExistence type="predicted"/>
<evidence type="ECO:0000256" key="1">
    <source>
        <dbReference type="SAM" id="SignalP"/>
    </source>
</evidence>
<accession>A0A9Q0S035</accession>
<protein>
    <recommendedName>
        <fullName evidence="4">Plethodontid modulating factor</fullName>
    </recommendedName>
</protein>
<comment type="caution">
    <text evidence="2">The sequence shown here is derived from an EMBL/GenBank/DDBJ whole genome shotgun (WGS) entry which is preliminary data.</text>
</comment>
<dbReference type="EMBL" id="WJQU01000003">
    <property type="protein sequence ID" value="KAJ6638851.1"/>
    <property type="molecule type" value="Genomic_DNA"/>
</dbReference>
<evidence type="ECO:0000313" key="3">
    <source>
        <dbReference type="Proteomes" id="UP001151699"/>
    </source>
</evidence>
<evidence type="ECO:0000313" key="2">
    <source>
        <dbReference type="EMBL" id="KAJ6638851.1"/>
    </source>
</evidence>
<feature type="chain" id="PRO_5040483516" description="Plethodontid modulating factor" evidence="1">
    <location>
        <begin position="22"/>
        <end position="89"/>
    </location>
</feature>
<feature type="signal peptide" evidence="1">
    <location>
        <begin position="1"/>
        <end position="21"/>
    </location>
</feature>
<keyword evidence="3" id="KW-1185">Reference proteome</keyword>
<dbReference type="Proteomes" id="UP001151699">
    <property type="component" value="Chromosome X"/>
</dbReference>
<gene>
    <name evidence="2" type="ORF">Bhyg_11589</name>
</gene>
<name>A0A9Q0S035_9DIPT</name>
<keyword evidence="1" id="KW-0732">Signal</keyword>
<evidence type="ECO:0008006" key="4">
    <source>
        <dbReference type="Google" id="ProtNLM"/>
    </source>
</evidence>
<reference evidence="2" key="1">
    <citation type="submission" date="2022-07" db="EMBL/GenBank/DDBJ databases">
        <authorList>
            <person name="Trinca V."/>
            <person name="Uliana J.V.C."/>
            <person name="Torres T.T."/>
            <person name="Ward R.J."/>
            <person name="Monesi N."/>
        </authorList>
    </citation>
    <scope>NUCLEOTIDE SEQUENCE</scope>
    <source>
        <strain evidence="2">HSMRA1968</strain>
        <tissue evidence="2">Whole embryos</tissue>
    </source>
</reference>
<sequence>MKLIYAAVLVLAHIFLHGVTAQEEKCKTFDSNGPYCSTDTKGVLIVQDFDKFCNEKGFEKFDFGNGPDDLNAYCGEKDNGGGYRFNCCN</sequence>
<organism evidence="2 3">
    <name type="scientific">Pseudolycoriella hygida</name>
    <dbReference type="NCBI Taxonomy" id="35572"/>
    <lineage>
        <taxon>Eukaryota</taxon>
        <taxon>Metazoa</taxon>
        <taxon>Ecdysozoa</taxon>
        <taxon>Arthropoda</taxon>
        <taxon>Hexapoda</taxon>
        <taxon>Insecta</taxon>
        <taxon>Pterygota</taxon>
        <taxon>Neoptera</taxon>
        <taxon>Endopterygota</taxon>
        <taxon>Diptera</taxon>
        <taxon>Nematocera</taxon>
        <taxon>Sciaroidea</taxon>
        <taxon>Sciaridae</taxon>
        <taxon>Pseudolycoriella</taxon>
    </lineage>
</organism>
<dbReference type="AlphaFoldDB" id="A0A9Q0S035"/>